<evidence type="ECO:0000256" key="1">
    <source>
        <dbReference type="SAM" id="MobiDB-lite"/>
    </source>
</evidence>
<name>A0A450S0A2_9GAMM</name>
<protein>
    <recommendedName>
        <fullName evidence="2">DUF4340 domain-containing protein</fullName>
    </recommendedName>
</protein>
<dbReference type="Pfam" id="PF14238">
    <property type="entry name" value="DUF4340"/>
    <property type="match status" value="1"/>
</dbReference>
<proteinExistence type="predicted"/>
<accession>A0A450S0A2</accession>
<organism evidence="3">
    <name type="scientific">Candidatus Kentrum sp. DK</name>
    <dbReference type="NCBI Taxonomy" id="2126562"/>
    <lineage>
        <taxon>Bacteria</taxon>
        <taxon>Pseudomonadati</taxon>
        <taxon>Pseudomonadota</taxon>
        <taxon>Gammaproteobacteria</taxon>
        <taxon>Candidatus Kentrum</taxon>
    </lineage>
</organism>
<dbReference type="InterPro" id="IPR025641">
    <property type="entry name" value="DUF4340"/>
</dbReference>
<feature type="region of interest" description="Disordered" evidence="1">
    <location>
        <begin position="197"/>
        <end position="217"/>
    </location>
</feature>
<feature type="domain" description="DUF4340" evidence="2">
    <location>
        <begin position="70"/>
        <end position="265"/>
    </location>
</feature>
<evidence type="ECO:0000313" key="3">
    <source>
        <dbReference type="EMBL" id="VFJ45128.1"/>
    </source>
</evidence>
<dbReference type="EMBL" id="CAADEY010000010">
    <property type="protein sequence ID" value="VFJ45128.1"/>
    <property type="molecule type" value="Genomic_DNA"/>
</dbReference>
<dbReference type="AlphaFoldDB" id="A0A450S0A2"/>
<gene>
    <name evidence="3" type="ORF">BECKDK2373C_GA0170839_101034</name>
</gene>
<reference evidence="3" key="1">
    <citation type="submission" date="2019-02" db="EMBL/GenBank/DDBJ databases">
        <authorList>
            <person name="Gruber-Vodicka R. H."/>
            <person name="Seah K. B. B."/>
        </authorList>
    </citation>
    <scope>NUCLEOTIDE SEQUENCE</scope>
    <source>
        <strain evidence="3">BECK_DK161</strain>
    </source>
</reference>
<evidence type="ECO:0000259" key="2">
    <source>
        <dbReference type="Pfam" id="PF14238"/>
    </source>
</evidence>
<sequence length="337" mass="37203">MNMNKTIGFLSLLLLVQIVLAGTLLFSSPDLSAVRPDTPLIALEDRKPDRLIIEGTEGDKTVLQKEGDAWILPEHYRFPVEKGKVEGFLAQLQGLQHGHPVATTSATLARFRLTDEDFERRITLARGKEALETIYLGSSPGVRQIHARTAEDTTVYSVPFSAYQAPAKPEDWEDKALLSFPPEDIREIQVAGLTIQRNPSGQTGESAPRPNDPASAPPVWFAEGLAEGESLDQAGVAELVRRMAELRIARVLGTQSKPEYGLDNPALTIRFNRKEAGSVEYRLSKPQPDTNLVLGTAHRSEYFGLHNYVGRPLVEAANRDKLVTRGKKEEKEEADSS</sequence>